<sequence>MSNTENMLATGTYIGQTADILARRTGADKLAGGVSQKALFQRRGEIALHPDRLVLGDWGDAGDLVLRPGDIKTVRVEFTELYGRFIGGLLNAGKPLILELADDEIYLLIDRKEFMETTDDRRWGELIEKWIAA</sequence>
<gene>
    <name evidence="1" type="ORF">ACFFQA_10000</name>
</gene>
<evidence type="ECO:0000313" key="1">
    <source>
        <dbReference type="EMBL" id="MFB9904270.1"/>
    </source>
</evidence>
<organism evidence="1 2">
    <name type="scientific">Allokutzneria oryzae</name>
    <dbReference type="NCBI Taxonomy" id="1378989"/>
    <lineage>
        <taxon>Bacteria</taxon>
        <taxon>Bacillati</taxon>
        <taxon>Actinomycetota</taxon>
        <taxon>Actinomycetes</taxon>
        <taxon>Pseudonocardiales</taxon>
        <taxon>Pseudonocardiaceae</taxon>
        <taxon>Allokutzneria</taxon>
    </lineage>
</organism>
<name>A0ABV5ZTQ2_9PSEU</name>
<protein>
    <submittedName>
        <fullName evidence="1">Uncharacterized protein</fullName>
    </submittedName>
</protein>
<reference evidence="1 2" key="1">
    <citation type="submission" date="2024-09" db="EMBL/GenBank/DDBJ databases">
        <authorList>
            <person name="Sun Q."/>
            <person name="Mori K."/>
        </authorList>
    </citation>
    <scope>NUCLEOTIDE SEQUENCE [LARGE SCALE GENOMIC DNA]</scope>
    <source>
        <strain evidence="1 2">TBRC 7907</strain>
    </source>
</reference>
<comment type="caution">
    <text evidence="1">The sequence shown here is derived from an EMBL/GenBank/DDBJ whole genome shotgun (WGS) entry which is preliminary data.</text>
</comment>
<dbReference type="Proteomes" id="UP001589693">
    <property type="component" value="Unassembled WGS sequence"/>
</dbReference>
<proteinExistence type="predicted"/>
<evidence type="ECO:0000313" key="2">
    <source>
        <dbReference type="Proteomes" id="UP001589693"/>
    </source>
</evidence>
<accession>A0ABV5ZTQ2</accession>
<dbReference type="RefSeq" id="WP_377851469.1">
    <property type="nucleotide sequence ID" value="NZ_JBHLZU010000009.1"/>
</dbReference>
<keyword evidence="2" id="KW-1185">Reference proteome</keyword>
<dbReference type="EMBL" id="JBHLZU010000009">
    <property type="protein sequence ID" value="MFB9904270.1"/>
    <property type="molecule type" value="Genomic_DNA"/>
</dbReference>